<organism evidence="2 3">
    <name type="scientific">Candidatus Macondimonas diazotrophica</name>
    <dbReference type="NCBI Taxonomy" id="2305248"/>
    <lineage>
        <taxon>Bacteria</taxon>
        <taxon>Pseudomonadati</taxon>
        <taxon>Pseudomonadota</taxon>
        <taxon>Gammaproteobacteria</taxon>
        <taxon>Chromatiales</taxon>
        <taxon>Ectothiorhodospiraceae</taxon>
        <taxon>Candidatus Macondimonas</taxon>
    </lineage>
</organism>
<reference evidence="2 3" key="1">
    <citation type="journal article" date="2019" name="ISME J.">
        <title>Candidatus Macondimonas diazotrophica, a novel gammaproteobacterial genus dominating crude-oil-contaminated coastal sediments.</title>
        <authorList>
            <person name="Karthikeyan S."/>
            <person name="Konstantinidis K."/>
        </authorList>
    </citation>
    <scope>NUCLEOTIDE SEQUENCE [LARGE SCALE GENOMIC DNA]</scope>
    <source>
        <strain evidence="2 3">KTK01</strain>
    </source>
</reference>
<dbReference type="PANTHER" id="PTHR38692">
    <property type="entry name" value="PROTEIN SMG"/>
    <property type="match status" value="1"/>
</dbReference>
<keyword evidence="3" id="KW-1185">Reference proteome</keyword>
<dbReference type="InterPro" id="IPR007456">
    <property type="entry name" value="Smg"/>
</dbReference>
<dbReference type="RefSeq" id="WP_135282459.1">
    <property type="nucleotide sequence ID" value="NZ_SRIO01000015.1"/>
</dbReference>
<dbReference type="OrthoDB" id="9788984at2"/>
<dbReference type="Proteomes" id="UP000297890">
    <property type="component" value="Unassembled WGS sequence"/>
</dbReference>
<comment type="caution">
    <text evidence="2">The sequence shown here is derived from an EMBL/GenBank/DDBJ whole genome shotgun (WGS) entry which is preliminary data.</text>
</comment>
<dbReference type="HAMAP" id="MF_00598">
    <property type="entry name" value="Smg"/>
    <property type="match status" value="1"/>
</dbReference>
<gene>
    <name evidence="1" type="primary">smg</name>
    <name evidence="2" type="ORF">E4680_10975</name>
</gene>
<protein>
    <recommendedName>
        <fullName evidence="1">Protein Smg homolog</fullName>
    </recommendedName>
</protein>
<name>A0A4Z0F6K8_9GAMM</name>
<dbReference type="PANTHER" id="PTHR38692:SF1">
    <property type="entry name" value="PROTEIN SMG"/>
    <property type="match status" value="1"/>
</dbReference>
<sequence length="160" mass="18706">MKESMLDVLIYLFDHYMDEEADLGADRDNLTEELEAAGFRDGEIHKAFEWLDALAAHRERSECEPPVSQNQSVRIFSDREMEHLDAEMRGLLLYLGQNGILTPLHREIVIERVMALEEDDIDLEQVKWVVLMVLFNMPGQEGPYAWMEDFMFEEQVGLFH</sequence>
<evidence type="ECO:0000313" key="2">
    <source>
        <dbReference type="EMBL" id="TFZ81821.1"/>
    </source>
</evidence>
<dbReference type="EMBL" id="SRIO01000015">
    <property type="protein sequence ID" value="TFZ81821.1"/>
    <property type="molecule type" value="Genomic_DNA"/>
</dbReference>
<comment type="similarity">
    <text evidence="1">Belongs to the Smg family.</text>
</comment>
<dbReference type="Pfam" id="PF04361">
    <property type="entry name" value="DUF494"/>
    <property type="match status" value="1"/>
</dbReference>
<dbReference type="AlphaFoldDB" id="A0A4Z0F6K8"/>
<evidence type="ECO:0000256" key="1">
    <source>
        <dbReference type="HAMAP-Rule" id="MF_00598"/>
    </source>
</evidence>
<accession>A0A4Z0F6K8</accession>
<evidence type="ECO:0000313" key="3">
    <source>
        <dbReference type="Proteomes" id="UP000297890"/>
    </source>
</evidence>
<proteinExistence type="inferred from homology"/>